<organism evidence="1 2">
    <name type="scientific">Dermacentor silvarum</name>
    <name type="common">Tick</name>
    <dbReference type="NCBI Taxonomy" id="543639"/>
    <lineage>
        <taxon>Eukaryota</taxon>
        <taxon>Metazoa</taxon>
        <taxon>Ecdysozoa</taxon>
        <taxon>Arthropoda</taxon>
        <taxon>Chelicerata</taxon>
        <taxon>Arachnida</taxon>
        <taxon>Acari</taxon>
        <taxon>Parasitiformes</taxon>
        <taxon>Ixodida</taxon>
        <taxon>Ixodoidea</taxon>
        <taxon>Ixodidae</taxon>
        <taxon>Rhipicephalinae</taxon>
        <taxon>Dermacentor</taxon>
    </lineage>
</organism>
<name>A0ACB8CV92_DERSI</name>
<reference evidence="1" key="1">
    <citation type="submission" date="2020-05" db="EMBL/GenBank/DDBJ databases">
        <title>Large-scale comparative analyses of tick genomes elucidate their genetic diversity and vector capacities.</title>
        <authorList>
            <person name="Jia N."/>
            <person name="Wang J."/>
            <person name="Shi W."/>
            <person name="Du L."/>
            <person name="Sun Y."/>
            <person name="Zhan W."/>
            <person name="Jiang J."/>
            <person name="Wang Q."/>
            <person name="Zhang B."/>
            <person name="Ji P."/>
            <person name="Sakyi L.B."/>
            <person name="Cui X."/>
            <person name="Yuan T."/>
            <person name="Jiang B."/>
            <person name="Yang W."/>
            <person name="Lam T.T.-Y."/>
            <person name="Chang Q."/>
            <person name="Ding S."/>
            <person name="Wang X."/>
            <person name="Zhu J."/>
            <person name="Ruan X."/>
            <person name="Zhao L."/>
            <person name="Wei J."/>
            <person name="Que T."/>
            <person name="Du C."/>
            <person name="Cheng J."/>
            <person name="Dai P."/>
            <person name="Han X."/>
            <person name="Huang E."/>
            <person name="Gao Y."/>
            <person name="Liu J."/>
            <person name="Shao H."/>
            <person name="Ye R."/>
            <person name="Li L."/>
            <person name="Wei W."/>
            <person name="Wang X."/>
            <person name="Wang C."/>
            <person name="Yang T."/>
            <person name="Huo Q."/>
            <person name="Li W."/>
            <person name="Guo W."/>
            <person name="Chen H."/>
            <person name="Zhou L."/>
            <person name="Ni X."/>
            <person name="Tian J."/>
            <person name="Zhou Y."/>
            <person name="Sheng Y."/>
            <person name="Liu T."/>
            <person name="Pan Y."/>
            <person name="Xia L."/>
            <person name="Li J."/>
            <person name="Zhao F."/>
            <person name="Cao W."/>
        </authorList>
    </citation>
    <scope>NUCLEOTIDE SEQUENCE</scope>
    <source>
        <strain evidence="1">Dsil-2018</strain>
    </source>
</reference>
<dbReference type="EMBL" id="CM023473">
    <property type="protein sequence ID" value="KAH7953026.1"/>
    <property type="molecule type" value="Genomic_DNA"/>
</dbReference>
<comment type="caution">
    <text evidence="1">The sequence shown here is derived from an EMBL/GenBank/DDBJ whole genome shotgun (WGS) entry which is preliminary data.</text>
</comment>
<evidence type="ECO:0000313" key="2">
    <source>
        <dbReference type="Proteomes" id="UP000821865"/>
    </source>
</evidence>
<protein>
    <submittedName>
        <fullName evidence="1">Uncharacterized protein</fullName>
    </submittedName>
</protein>
<accession>A0ACB8CV92</accession>
<proteinExistence type="predicted"/>
<gene>
    <name evidence="1" type="ORF">HPB49_003669</name>
</gene>
<keyword evidence="2" id="KW-1185">Reference proteome</keyword>
<sequence length="205" mass="23982">MPSPLLAYVESSSDSSESDDDFNHTCQRKFAQHFDMPNRTPKATGYVVWMYSQKEFRRNFRLPRKSCYALIERFSQCSFFPSNQRHGGSPGKMVEEHMLSFLWYAAKKASMKVSVLFDTAESTQLVIINRVLHVMYIIAPEVIYFSSNKEAVAREFEKERQREIAQHHILQEEECKEASQSIPTQRESVLRHLGELKRRNLAQRL</sequence>
<dbReference type="Proteomes" id="UP000821865">
    <property type="component" value="Chromosome 4"/>
</dbReference>
<evidence type="ECO:0000313" key="1">
    <source>
        <dbReference type="EMBL" id="KAH7953026.1"/>
    </source>
</evidence>